<sequence>MALSASPFPKSLLLSHQKCCFLFPQTLVQGKLKPLRTKYLARALKEWQEYEDAVKRKDLARALRFLKNKNDNNPIEPLSDSLMGESNRARLPEFVGGFDRDWEVLDTCLNADDLKLVASAYKFLQNRGFLPSFGKFNRIVLEGPRDVTPTVLKSSTGLEGTSSKLSPKKWGVSGSSRVALVAFLGGTSFLLSQGIDIRPNLAVILGLALVDAIFLGGVCLAQISSYWPPYKRRILVHEAGHLLIAYLMGCPIRGVILDPIVAMQMGIQGQAGTQFWDEKMNNELAEGRLSGTAFDRYSMVLFAGIAAEALIYGEAEGGENDENLFRSICVLLQPPLSMAQMSNQARWAVLQSYNLLKWHKHAHLEAVKALESGSSLSVVIRRIEEAMSSST</sequence>
<dbReference type="Proteomes" id="UP000829398">
    <property type="component" value="Chromosome 9"/>
</dbReference>
<keyword evidence="1" id="KW-0645">Protease</keyword>
<reference evidence="2" key="1">
    <citation type="journal article" date="2023" name="Hortic. Res.">
        <title>A chromosome-level phased genome enabling allele-level studies in sweet orange: a case study on citrus Huanglongbing tolerance.</title>
        <authorList>
            <person name="Wu B."/>
            <person name="Yu Q."/>
            <person name="Deng Z."/>
            <person name="Duan Y."/>
            <person name="Luo F."/>
            <person name="Gmitter F. Jr."/>
        </authorList>
    </citation>
    <scope>NUCLEOTIDE SEQUENCE [LARGE SCALE GENOMIC DNA]</scope>
    <source>
        <strain evidence="2">cv. Valencia</strain>
    </source>
</reference>
<evidence type="ECO:0000313" key="1">
    <source>
        <dbReference type="EMBL" id="KAH9677050.1"/>
    </source>
</evidence>
<proteinExistence type="predicted"/>
<gene>
    <name evidence="1" type="ORF">KPL71_025251</name>
</gene>
<name>A0ACB8HQJ3_CITSI</name>
<dbReference type="EMBL" id="CM039178">
    <property type="protein sequence ID" value="KAH9677050.1"/>
    <property type="molecule type" value="Genomic_DNA"/>
</dbReference>
<accession>A0ACB8HQJ3</accession>
<organism evidence="1 2">
    <name type="scientific">Citrus sinensis</name>
    <name type="common">Sweet orange</name>
    <name type="synonym">Citrus aurantium var. sinensis</name>
    <dbReference type="NCBI Taxonomy" id="2711"/>
    <lineage>
        <taxon>Eukaryota</taxon>
        <taxon>Viridiplantae</taxon>
        <taxon>Streptophyta</taxon>
        <taxon>Embryophyta</taxon>
        <taxon>Tracheophyta</taxon>
        <taxon>Spermatophyta</taxon>
        <taxon>Magnoliopsida</taxon>
        <taxon>eudicotyledons</taxon>
        <taxon>Gunneridae</taxon>
        <taxon>Pentapetalae</taxon>
        <taxon>rosids</taxon>
        <taxon>malvids</taxon>
        <taxon>Sapindales</taxon>
        <taxon>Rutaceae</taxon>
        <taxon>Aurantioideae</taxon>
        <taxon>Citrus</taxon>
    </lineage>
</organism>
<keyword evidence="2" id="KW-1185">Reference proteome</keyword>
<comment type="caution">
    <text evidence="1">The sequence shown here is derived from an EMBL/GenBank/DDBJ whole genome shotgun (WGS) entry which is preliminary data.</text>
</comment>
<protein>
    <submittedName>
        <fullName evidence="1">ATP-dependent zinc metalloprotease</fullName>
    </submittedName>
</protein>
<keyword evidence="1" id="KW-0482">Metalloprotease</keyword>
<keyword evidence="1" id="KW-0378">Hydrolase</keyword>
<evidence type="ECO:0000313" key="2">
    <source>
        <dbReference type="Proteomes" id="UP000829398"/>
    </source>
</evidence>